<feature type="region of interest" description="Disordered" evidence="1">
    <location>
        <begin position="86"/>
        <end position="123"/>
    </location>
</feature>
<sequence length="356" mass="40546">MNVETARQRHAPTLMDLAKAGMLYFPENEKKHRKLEAKRKREVRKAKKRRARRRGRKLEREVERCRQYLRYSEMKYSSAADITDPFQGPASVASQTISSPSHMTNDSDSSPEPSSERPRSEPHDIPFLEFFPELAPFWQSSTPLDAAEAMTDGNDYDVDIVAPEHDDSFVHWLGETACQSFGNDAFWGDLKNPAFEMTEKMRKYSFEDIRFWHKPPSQRDIVLEACPEFAALWQEVPHRGCPVNSVTESGVAMGSSLAEVPTTQSIPTHSPDYIPPATSFAEGNHIPQHNIFGIQDDLELVFGSDDICIQTWKEYVESQLGHYDHSSFDTAQDSDQVGTDTMLEWLLNEAIDEQEA</sequence>
<protein>
    <submittedName>
        <fullName evidence="2">Uncharacterized protein</fullName>
    </submittedName>
</protein>
<feature type="region of interest" description="Disordered" evidence="1">
    <location>
        <begin position="29"/>
        <end position="61"/>
    </location>
</feature>
<feature type="compositionally biased region" description="Polar residues" evidence="1">
    <location>
        <begin position="92"/>
        <end position="104"/>
    </location>
</feature>
<organism evidence="2 3">
    <name type="scientific">Fusarium torreyae</name>
    <dbReference type="NCBI Taxonomy" id="1237075"/>
    <lineage>
        <taxon>Eukaryota</taxon>
        <taxon>Fungi</taxon>
        <taxon>Dikarya</taxon>
        <taxon>Ascomycota</taxon>
        <taxon>Pezizomycotina</taxon>
        <taxon>Sordariomycetes</taxon>
        <taxon>Hypocreomycetidae</taxon>
        <taxon>Hypocreales</taxon>
        <taxon>Nectriaceae</taxon>
        <taxon>Fusarium</taxon>
    </lineage>
</organism>
<comment type="caution">
    <text evidence="2">The sequence shown here is derived from an EMBL/GenBank/DDBJ whole genome shotgun (WGS) entry which is preliminary data.</text>
</comment>
<dbReference type="OrthoDB" id="10445668at2759"/>
<gene>
    <name evidence="2" type="ORF">NW762_008844</name>
</gene>
<feature type="compositionally biased region" description="Basic and acidic residues" evidence="1">
    <location>
        <begin position="114"/>
        <end position="123"/>
    </location>
</feature>
<dbReference type="Proteomes" id="UP001152049">
    <property type="component" value="Unassembled WGS sequence"/>
</dbReference>
<feature type="compositionally biased region" description="Basic residues" evidence="1">
    <location>
        <begin position="31"/>
        <end position="57"/>
    </location>
</feature>
<name>A0A9W8RUN6_9HYPO</name>
<dbReference type="AlphaFoldDB" id="A0A9W8RUN6"/>
<reference evidence="2" key="1">
    <citation type="submission" date="2022-09" db="EMBL/GenBank/DDBJ databases">
        <title>Fusarium specimens isolated from Avocado Roots.</title>
        <authorList>
            <person name="Stajich J."/>
            <person name="Roper C."/>
            <person name="Heimlech-Rivalta G."/>
        </authorList>
    </citation>
    <scope>NUCLEOTIDE SEQUENCE</scope>
    <source>
        <strain evidence="2">CF00136</strain>
    </source>
</reference>
<evidence type="ECO:0000256" key="1">
    <source>
        <dbReference type="SAM" id="MobiDB-lite"/>
    </source>
</evidence>
<keyword evidence="3" id="KW-1185">Reference proteome</keyword>
<evidence type="ECO:0000313" key="2">
    <source>
        <dbReference type="EMBL" id="KAJ4256748.1"/>
    </source>
</evidence>
<dbReference type="EMBL" id="JAOQAZ010000018">
    <property type="protein sequence ID" value="KAJ4256748.1"/>
    <property type="molecule type" value="Genomic_DNA"/>
</dbReference>
<proteinExistence type="predicted"/>
<evidence type="ECO:0000313" key="3">
    <source>
        <dbReference type="Proteomes" id="UP001152049"/>
    </source>
</evidence>
<accession>A0A9W8RUN6</accession>